<comment type="similarity">
    <text evidence="2">Belongs to the Necrosis inducing protein (NPP1) family.</text>
</comment>
<evidence type="ECO:0000313" key="6">
    <source>
        <dbReference type="Proteomes" id="UP000709295"/>
    </source>
</evidence>
<dbReference type="EMBL" id="JAENGY010001271">
    <property type="protein sequence ID" value="KAG6950721.1"/>
    <property type="molecule type" value="Genomic_DNA"/>
</dbReference>
<feature type="non-terminal residue" evidence="5">
    <location>
        <position position="1"/>
    </location>
</feature>
<protein>
    <submittedName>
        <fullName evidence="5">Uncharacterized protein</fullName>
    </submittedName>
</protein>
<dbReference type="InterPro" id="IPR008701">
    <property type="entry name" value="NPP1"/>
</dbReference>
<accession>A0A8J5ICI3</accession>
<dbReference type="GO" id="GO:0005576">
    <property type="term" value="C:extracellular region"/>
    <property type="evidence" value="ECO:0007669"/>
    <property type="project" value="UniProtKB-SubCell"/>
</dbReference>
<gene>
    <name evidence="5" type="ORF">JG688_00014030</name>
</gene>
<evidence type="ECO:0000256" key="3">
    <source>
        <dbReference type="ARBA" id="ARBA00022525"/>
    </source>
</evidence>
<name>A0A8J5ICI3_9STRA</name>
<dbReference type="Pfam" id="PF05630">
    <property type="entry name" value="NPP1"/>
    <property type="match status" value="1"/>
</dbReference>
<organism evidence="5 6">
    <name type="scientific">Phytophthora aleatoria</name>
    <dbReference type="NCBI Taxonomy" id="2496075"/>
    <lineage>
        <taxon>Eukaryota</taxon>
        <taxon>Sar</taxon>
        <taxon>Stramenopiles</taxon>
        <taxon>Oomycota</taxon>
        <taxon>Peronosporomycetes</taxon>
        <taxon>Peronosporales</taxon>
        <taxon>Peronosporaceae</taxon>
        <taxon>Phytophthora</taxon>
    </lineage>
</organism>
<evidence type="ECO:0000256" key="2">
    <source>
        <dbReference type="ARBA" id="ARBA00009520"/>
    </source>
</evidence>
<dbReference type="PANTHER" id="PTHR33657:SF8">
    <property type="entry name" value="DOMAIN PROTEIN, PUTATIVE (AFU_ORTHOLOGUE AFUA_5G00600)-RELATED"/>
    <property type="match status" value="1"/>
</dbReference>
<evidence type="ECO:0000256" key="1">
    <source>
        <dbReference type="ARBA" id="ARBA00004613"/>
    </source>
</evidence>
<comment type="caution">
    <text evidence="5">The sequence shown here is derived from an EMBL/GenBank/DDBJ whole genome shotgun (WGS) entry which is preliminary data.</text>
</comment>
<dbReference type="Proteomes" id="UP000709295">
    <property type="component" value="Unassembled WGS sequence"/>
</dbReference>
<keyword evidence="4" id="KW-0843">Virulence</keyword>
<evidence type="ECO:0000256" key="4">
    <source>
        <dbReference type="ARBA" id="ARBA00023026"/>
    </source>
</evidence>
<reference evidence="5" key="1">
    <citation type="submission" date="2021-01" db="EMBL/GenBank/DDBJ databases">
        <title>Phytophthora aleatoria, a newly-described species from Pinus radiata is distinct from Phytophthora cactorum isolates based on comparative genomics.</title>
        <authorList>
            <person name="Mcdougal R."/>
            <person name="Panda P."/>
            <person name="Williams N."/>
            <person name="Studholme D.J."/>
        </authorList>
    </citation>
    <scope>NUCLEOTIDE SEQUENCE</scope>
    <source>
        <strain evidence="5">NZFS 4037</strain>
    </source>
</reference>
<keyword evidence="6" id="KW-1185">Reference proteome</keyword>
<sequence length="87" mass="9824">RISRWNWNYTYVGGSNESTRVSHTIVEKFDWLSLTLSYQDGEFHDLIMWGQLTGKAGAALNSADFGGATVPFSDQDFDATLEKAWPF</sequence>
<proteinExistence type="inferred from homology"/>
<keyword evidence="3" id="KW-0964">Secreted</keyword>
<evidence type="ECO:0000313" key="5">
    <source>
        <dbReference type="EMBL" id="KAG6950721.1"/>
    </source>
</evidence>
<dbReference type="PANTHER" id="PTHR33657">
    <property type="entry name" value="DOMAIN PROTEIN, PUTATIVE (AFU_ORTHOLOGUE AFUA_5G00600)-RELATED"/>
    <property type="match status" value="1"/>
</dbReference>
<comment type="subcellular location">
    <subcellularLocation>
        <location evidence="1">Secreted</location>
    </subcellularLocation>
</comment>
<dbReference type="AlphaFoldDB" id="A0A8J5ICI3"/>